<dbReference type="SUPFAM" id="SSF49265">
    <property type="entry name" value="Fibronectin type III"/>
    <property type="match status" value="1"/>
</dbReference>
<sequence>MKKLPVVLFFAIEAFSLSSCADFFQGKVPMDTSKEDLSSLYDLLTPPVKITSLDAPSELYASRGLYAGKISVSWSAVENATSYQLERAVVKEPSPDGTWKLPDESEFEVINSFVYGTTYTDVILQNPLYSSLESGYRYYYRVMAQNLAKGYESSPYYPDYEVHKEKDENGNVINEYVPANPEIFGCLFKAPSEVEADKGKSSDSISLTWNPVSGVAKYLIYRGEKENGTDSVYIDEVFGSETSYTNTVLPSEQGVEFYYKIYAQNANGERSPASSLAMGYSLVEGAPVAPEKVYVDNGLGTSSSSITVKWDEVTGAGNISYALYRTSSIDSSYRLLKKGLTVREFKDSTAASGLYYYYFVQVSSEQDGTVLKSAFSDSGKTSDFPALGFLLSPPSSVEVCDSSKGSSYVCVRWKPAINVSDEKAQIDYSYNIRVDSSADGYFGDVAVSETKGELDSDGFLFCDVPVTSGWDYFAVTTVNADGTDKESKKSTVVAPVPDAPEKVYATKTAGRETFKKLIEEKGGAFDESEWSPNKNEVYPILVTWSASEKAAGYDIYRSIKPESGFKKINDFAVTGLYYLDAYSAAKSGTFYYYKVYPLNTLGQGTKSNDPENDVEHNARGYGALTREQWFREYNKTVKSSQSKLTLMHKASDLDKVGSETISGDISGSLSYKAAVVGLGAEITMHYENFADKFISDDSALGIKFVLQGNTDTTSNMSANGHMHEAVHCYAKLIDVTDASAVKEAFGKLTDGQRAAISTTGDRQYLCGMYPGKAVYDNLEIKGGAAAGGWYGVETYELDHTSGSAGTVVLAEDKVDWMVGEE</sequence>
<proteinExistence type="predicted"/>
<dbReference type="SMART" id="SM00060">
    <property type="entry name" value="FN3"/>
    <property type="match status" value="4"/>
</dbReference>
<evidence type="ECO:0000256" key="1">
    <source>
        <dbReference type="SAM" id="SignalP"/>
    </source>
</evidence>
<dbReference type="InterPro" id="IPR013783">
    <property type="entry name" value="Ig-like_fold"/>
</dbReference>
<organism evidence="3 4">
    <name type="scientific">Treponema porcinum</name>
    <dbReference type="NCBI Taxonomy" id="261392"/>
    <lineage>
        <taxon>Bacteria</taxon>
        <taxon>Pseudomonadati</taxon>
        <taxon>Spirochaetota</taxon>
        <taxon>Spirochaetia</taxon>
        <taxon>Spirochaetales</taxon>
        <taxon>Treponemataceae</taxon>
        <taxon>Treponema</taxon>
    </lineage>
</organism>
<evidence type="ECO:0000259" key="2">
    <source>
        <dbReference type="PROSITE" id="PS50853"/>
    </source>
</evidence>
<keyword evidence="1" id="KW-0732">Signal</keyword>
<dbReference type="GeneID" id="78315716"/>
<dbReference type="STRING" id="261392.SAMN02745149_00396"/>
<evidence type="ECO:0000313" key="4">
    <source>
        <dbReference type="Proteomes" id="UP000190423"/>
    </source>
</evidence>
<name>A0A1T4JJ28_TREPO</name>
<dbReference type="InterPro" id="IPR003961">
    <property type="entry name" value="FN3_dom"/>
</dbReference>
<evidence type="ECO:0000313" key="3">
    <source>
        <dbReference type="EMBL" id="SJZ30170.1"/>
    </source>
</evidence>
<dbReference type="OrthoDB" id="356522at2"/>
<keyword evidence="4" id="KW-1185">Reference proteome</keyword>
<dbReference type="AlphaFoldDB" id="A0A1T4JJ28"/>
<feature type="signal peptide" evidence="1">
    <location>
        <begin position="1"/>
        <end position="21"/>
    </location>
</feature>
<gene>
    <name evidence="3" type="ORF">SAMN02745149_00396</name>
</gene>
<feature type="chain" id="PRO_5012436654" description="Fibronectin type-III domain-containing protein" evidence="1">
    <location>
        <begin position="22"/>
        <end position="821"/>
    </location>
</feature>
<dbReference type="EMBL" id="FUWG01000003">
    <property type="protein sequence ID" value="SJZ30170.1"/>
    <property type="molecule type" value="Genomic_DNA"/>
</dbReference>
<dbReference type="InterPro" id="IPR036116">
    <property type="entry name" value="FN3_sf"/>
</dbReference>
<protein>
    <recommendedName>
        <fullName evidence="2">Fibronectin type-III domain-containing protein</fullName>
    </recommendedName>
</protein>
<feature type="domain" description="Fibronectin type-III" evidence="2">
    <location>
        <begin position="190"/>
        <end position="285"/>
    </location>
</feature>
<dbReference type="Gene3D" id="2.60.40.10">
    <property type="entry name" value="Immunoglobulins"/>
    <property type="match status" value="4"/>
</dbReference>
<dbReference type="Proteomes" id="UP000190423">
    <property type="component" value="Unassembled WGS sequence"/>
</dbReference>
<dbReference type="PROSITE" id="PS50853">
    <property type="entry name" value="FN3"/>
    <property type="match status" value="1"/>
</dbReference>
<reference evidence="3 4" key="1">
    <citation type="submission" date="2017-02" db="EMBL/GenBank/DDBJ databases">
        <authorList>
            <person name="Peterson S.W."/>
        </authorList>
    </citation>
    <scope>NUCLEOTIDE SEQUENCE [LARGE SCALE GENOMIC DNA]</scope>
    <source>
        <strain evidence="3 4">ATCC BAA-908</strain>
    </source>
</reference>
<dbReference type="RefSeq" id="WP_078932325.1">
    <property type="nucleotide sequence ID" value="NZ_FUWG01000003.1"/>
</dbReference>
<dbReference type="CDD" id="cd00063">
    <property type="entry name" value="FN3"/>
    <property type="match status" value="1"/>
</dbReference>
<accession>A0A1T4JJ28</accession>